<dbReference type="Proteomes" id="UP000694395">
    <property type="component" value="Chromosome 8"/>
</dbReference>
<dbReference type="Ensembl" id="ENSOMYT00000132358.1">
    <property type="protein sequence ID" value="ENSOMYP00000118249.1"/>
    <property type="gene ID" value="ENSOMYG00000072495.1"/>
</dbReference>
<dbReference type="Gene3D" id="3.40.50.150">
    <property type="entry name" value="Vaccinia Virus protein VP39"/>
    <property type="match status" value="1"/>
</dbReference>
<feature type="domain" description="Methyltransferase" evidence="4">
    <location>
        <begin position="50"/>
        <end position="124"/>
    </location>
</feature>
<evidence type="ECO:0000256" key="3">
    <source>
        <dbReference type="ARBA" id="ARBA00022679"/>
    </source>
</evidence>
<organism evidence="5 6">
    <name type="scientific">Oncorhynchus mykiss</name>
    <name type="common">Rainbow trout</name>
    <name type="synonym">Salmo gairdneri</name>
    <dbReference type="NCBI Taxonomy" id="8022"/>
    <lineage>
        <taxon>Eukaryota</taxon>
        <taxon>Metazoa</taxon>
        <taxon>Chordata</taxon>
        <taxon>Craniata</taxon>
        <taxon>Vertebrata</taxon>
        <taxon>Euteleostomi</taxon>
        <taxon>Actinopterygii</taxon>
        <taxon>Neopterygii</taxon>
        <taxon>Teleostei</taxon>
        <taxon>Protacanthopterygii</taxon>
        <taxon>Salmoniformes</taxon>
        <taxon>Salmonidae</taxon>
        <taxon>Salmoninae</taxon>
        <taxon>Oncorhynchus</taxon>
    </lineage>
</organism>
<dbReference type="Pfam" id="PF13649">
    <property type="entry name" value="Methyltransf_25"/>
    <property type="match status" value="1"/>
</dbReference>
<reference evidence="5" key="2">
    <citation type="submission" date="2025-08" db="UniProtKB">
        <authorList>
            <consortium name="Ensembl"/>
        </authorList>
    </citation>
    <scope>IDENTIFICATION</scope>
</reference>
<evidence type="ECO:0000256" key="1">
    <source>
        <dbReference type="ARBA" id="ARBA00008361"/>
    </source>
</evidence>
<evidence type="ECO:0000313" key="5">
    <source>
        <dbReference type="Ensembl" id="ENSOMYP00000118249.1"/>
    </source>
</evidence>
<dbReference type="InterPro" id="IPR029063">
    <property type="entry name" value="SAM-dependent_MTases_sf"/>
</dbReference>
<evidence type="ECO:0000313" key="6">
    <source>
        <dbReference type="Proteomes" id="UP000694395"/>
    </source>
</evidence>
<accession>A0A8K9UZW7</accession>
<dbReference type="AlphaFoldDB" id="A0A8K9UZW7"/>
<dbReference type="InterPro" id="IPR041698">
    <property type="entry name" value="Methyltransf_25"/>
</dbReference>
<reference evidence="5" key="3">
    <citation type="submission" date="2025-09" db="UniProtKB">
        <authorList>
            <consortium name="Ensembl"/>
        </authorList>
    </citation>
    <scope>IDENTIFICATION</scope>
</reference>
<dbReference type="SUPFAM" id="SSF53335">
    <property type="entry name" value="S-adenosyl-L-methionine-dependent methyltransferases"/>
    <property type="match status" value="1"/>
</dbReference>
<protein>
    <submittedName>
        <fullName evidence="5">Endothelin converting enzyme 2a</fullName>
    </submittedName>
</protein>
<proteinExistence type="inferred from homology"/>
<dbReference type="GO" id="GO:0032259">
    <property type="term" value="P:methylation"/>
    <property type="evidence" value="ECO:0007669"/>
    <property type="project" value="UniProtKB-KW"/>
</dbReference>
<sequence>MEYLPDRNSRYKDVDYWDERYKTEKSFEWFGDFSKFQHLLQRHVMKDDAILVLGCGNSSMSSDMYDAGYHSITNIDYSSVCIDTMTARHDATCPGMTWHQMDARQLSFMDASYDVVLEKGTLDAMLVEEKDPWKVSSETACLIDQVLREDQQKFAVTASTGILHLCFRISRVLKPGGRFLSVTFAQPHFRKRLYARHDYCWSVRTRSYGDGFQYFLYVLTKGEELSPEDVTLERRLLEEAQDSPNEVRTQEEDTESFLYCIDL</sequence>
<evidence type="ECO:0000256" key="2">
    <source>
        <dbReference type="ARBA" id="ARBA00022603"/>
    </source>
</evidence>
<dbReference type="GO" id="GO:0008168">
    <property type="term" value="F:methyltransferase activity"/>
    <property type="evidence" value="ECO:0007669"/>
    <property type="project" value="UniProtKB-KW"/>
</dbReference>
<dbReference type="PANTHER" id="PTHR12176">
    <property type="entry name" value="SAM-DEPENDENT METHYLTRANSFERASE SUPERFAMILY PROTEIN"/>
    <property type="match status" value="1"/>
</dbReference>
<name>A0A8K9UZW7_ONCMY</name>
<dbReference type="InterPro" id="IPR051419">
    <property type="entry name" value="Lys/N-term_MeTrsfase_sf"/>
</dbReference>
<keyword evidence="2" id="KW-0489">Methyltransferase</keyword>
<dbReference type="GeneTree" id="ENSGT00940000164140"/>
<evidence type="ECO:0000259" key="4">
    <source>
        <dbReference type="Pfam" id="PF13649"/>
    </source>
</evidence>
<dbReference type="CDD" id="cd02440">
    <property type="entry name" value="AdoMet_MTases"/>
    <property type="match status" value="1"/>
</dbReference>
<dbReference type="PANTHER" id="PTHR12176:SF80">
    <property type="entry name" value="EEF1A LYSINE METHYLTRANSFERASE 4"/>
    <property type="match status" value="1"/>
</dbReference>
<keyword evidence="6" id="KW-1185">Reference proteome</keyword>
<keyword evidence="3" id="KW-0808">Transferase</keyword>
<comment type="similarity">
    <text evidence="1">Belongs to the methyltransferase superfamily.</text>
</comment>
<reference evidence="5" key="1">
    <citation type="submission" date="2020-07" db="EMBL/GenBank/DDBJ databases">
        <title>A long reads based de novo assembly of the rainbow trout Arlee double haploid line genome.</title>
        <authorList>
            <person name="Gao G."/>
            <person name="Palti Y."/>
        </authorList>
    </citation>
    <scope>NUCLEOTIDE SEQUENCE [LARGE SCALE GENOMIC DNA]</scope>
</reference>
<gene>
    <name evidence="5" type="primary">ece2a</name>
</gene>